<dbReference type="Pfam" id="PF00877">
    <property type="entry name" value="NLPC_P60"/>
    <property type="match status" value="1"/>
</dbReference>
<dbReference type="PANTHER" id="PTHR47359">
    <property type="entry name" value="PEPTIDOGLYCAN DL-ENDOPEPTIDASE CWLO"/>
    <property type="match status" value="1"/>
</dbReference>
<keyword evidence="2" id="KW-0645">Protease</keyword>
<accession>A0ABW9QU26</accession>
<evidence type="ECO:0000256" key="2">
    <source>
        <dbReference type="ARBA" id="ARBA00022670"/>
    </source>
</evidence>
<feature type="compositionally biased region" description="Gly residues" evidence="5">
    <location>
        <begin position="237"/>
        <end position="247"/>
    </location>
</feature>
<comment type="similarity">
    <text evidence="1">Belongs to the peptidase C40 family.</text>
</comment>
<dbReference type="InterPro" id="IPR038765">
    <property type="entry name" value="Papain-like_cys_pep_sf"/>
</dbReference>
<organism evidence="7 8">
    <name type="scientific">Acidiferrimicrobium australe</name>
    <dbReference type="NCBI Taxonomy" id="2664430"/>
    <lineage>
        <taxon>Bacteria</taxon>
        <taxon>Bacillati</taxon>
        <taxon>Actinomycetota</taxon>
        <taxon>Acidimicrobiia</taxon>
        <taxon>Acidimicrobiales</taxon>
        <taxon>Acidimicrobiaceae</taxon>
        <taxon>Acidiferrimicrobium</taxon>
    </lineage>
</organism>
<dbReference type="PROSITE" id="PS51935">
    <property type="entry name" value="NLPC_P60"/>
    <property type="match status" value="1"/>
</dbReference>
<dbReference type="SUPFAM" id="SSF54001">
    <property type="entry name" value="Cysteine proteinases"/>
    <property type="match status" value="1"/>
</dbReference>
<proteinExistence type="inferred from homology"/>
<sequence length="247" mass="25056">KAPLPAPLSTTDVALTWAFAELGVPYLWGGTGAGGFDCSGLTQYVWGKAGVSIPRVAAAQYAWTDPVPLSQLTPGDLVFYGHGYIHHVGIYIGDGLMINAPYTGTVVQVSSIWWSDLAGFGRVHADGTPTASRQVPTPADPIRRVVRSEKPVPSESKPPPGWKPPKHVQHRASSPTSTSAPSTTTAPPSTSTTAPPSTATTSTTSTTTAPSTTSSTQSSAGDPNPSSTTTSPASGSTGPGSGSGGSG</sequence>
<comment type="caution">
    <text evidence="7">The sequence shown here is derived from an EMBL/GenBank/DDBJ whole genome shotgun (WGS) entry which is preliminary data.</text>
</comment>
<dbReference type="Proteomes" id="UP000437736">
    <property type="component" value="Unassembled WGS sequence"/>
</dbReference>
<feature type="region of interest" description="Disordered" evidence="5">
    <location>
        <begin position="126"/>
        <end position="247"/>
    </location>
</feature>
<evidence type="ECO:0000256" key="5">
    <source>
        <dbReference type="SAM" id="MobiDB-lite"/>
    </source>
</evidence>
<dbReference type="InterPro" id="IPR000064">
    <property type="entry name" value="NLP_P60_dom"/>
</dbReference>
<name>A0ABW9QU26_9ACTN</name>
<evidence type="ECO:0000313" key="8">
    <source>
        <dbReference type="Proteomes" id="UP000437736"/>
    </source>
</evidence>
<keyword evidence="4" id="KW-0788">Thiol protease</keyword>
<reference evidence="7 8" key="1">
    <citation type="submission" date="2019-11" db="EMBL/GenBank/DDBJ databases">
        <title>Acidiferrimicrobium australis gen. nov., sp. nov., an acidophilic and obligately heterotrophic, member of the Actinobacteria that catalyses dissimilatory oxido- reduction of iron isolated from metal-rich acidic water in Chile.</title>
        <authorList>
            <person name="Gonzalez D."/>
            <person name="Huber K."/>
            <person name="Hedrich S."/>
            <person name="Rojas-Villalobos C."/>
            <person name="Quatrini R."/>
            <person name="Dinamarca M.A."/>
            <person name="Schwarz A."/>
            <person name="Canales C."/>
            <person name="Nancucheo I."/>
        </authorList>
    </citation>
    <scope>NUCLEOTIDE SEQUENCE [LARGE SCALE GENOMIC DNA]</scope>
    <source>
        <strain evidence="7 8">USS-CCA1</strain>
    </source>
</reference>
<keyword evidence="8" id="KW-1185">Reference proteome</keyword>
<evidence type="ECO:0000256" key="4">
    <source>
        <dbReference type="ARBA" id="ARBA00022807"/>
    </source>
</evidence>
<feature type="non-terminal residue" evidence="7">
    <location>
        <position position="1"/>
    </location>
</feature>
<gene>
    <name evidence="7" type="ORF">GHK86_10760</name>
</gene>
<feature type="compositionally biased region" description="Basic and acidic residues" evidence="5">
    <location>
        <begin position="141"/>
        <end position="152"/>
    </location>
</feature>
<protein>
    <submittedName>
        <fullName evidence="7">NlpC/P60 family protein</fullName>
    </submittedName>
</protein>
<evidence type="ECO:0000256" key="3">
    <source>
        <dbReference type="ARBA" id="ARBA00022801"/>
    </source>
</evidence>
<dbReference type="EMBL" id="WJHE01000517">
    <property type="protein sequence ID" value="MST33199.1"/>
    <property type="molecule type" value="Genomic_DNA"/>
</dbReference>
<evidence type="ECO:0000313" key="7">
    <source>
        <dbReference type="EMBL" id="MST33199.1"/>
    </source>
</evidence>
<dbReference type="InterPro" id="IPR051794">
    <property type="entry name" value="PG_Endopeptidase_C40"/>
</dbReference>
<evidence type="ECO:0000259" key="6">
    <source>
        <dbReference type="PROSITE" id="PS51935"/>
    </source>
</evidence>
<feature type="domain" description="NlpC/P60" evidence="6">
    <location>
        <begin position="8"/>
        <end position="125"/>
    </location>
</feature>
<keyword evidence="3" id="KW-0378">Hydrolase</keyword>
<evidence type="ECO:0000256" key="1">
    <source>
        <dbReference type="ARBA" id="ARBA00007074"/>
    </source>
</evidence>
<dbReference type="PANTHER" id="PTHR47359:SF3">
    <property type="entry name" value="NLP_P60 DOMAIN-CONTAINING PROTEIN-RELATED"/>
    <property type="match status" value="1"/>
</dbReference>
<dbReference type="Gene3D" id="3.90.1720.10">
    <property type="entry name" value="endopeptidase domain like (from Nostoc punctiforme)"/>
    <property type="match status" value="1"/>
</dbReference>
<feature type="compositionally biased region" description="Low complexity" evidence="5">
    <location>
        <begin position="172"/>
        <end position="236"/>
    </location>
</feature>